<comment type="caution">
    <text evidence="2">The sequence shown here is derived from an EMBL/GenBank/DDBJ whole genome shotgun (WGS) entry which is preliminary data.</text>
</comment>
<dbReference type="InterPro" id="IPR027450">
    <property type="entry name" value="AlkB-like"/>
</dbReference>
<name>A0A9P1D3L7_9DINO</name>
<dbReference type="EMBL" id="CAMXCT020003079">
    <property type="protein sequence ID" value="CAL1155661.1"/>
    <property type="molecule type" value="Genomic_DNA"/>
</dbReference>
<sequence length="249" mass="27945">MTQFGSRLQGPKQVPAGLRYCTNFITREEESEVLQVLDGPGAAWMRKIRRAQQFFGVVYYQTSQAVPELQPTTSSSQEAQEGRSLNELPEWLLPRVRSLGLFSQPGQGINQVLANEYLEDSGIGSHVEDPAAGPTIVTLSLLQPVQLTLQAAENGRPRHRDARDPEDYVKILLEPLSLLVLEGPSRLNFTHAIRQSKRVPLRDGRVLRREKNFRRVSLTFRGIVSDRRSATRSDFPEGYQTYSVRGASG</sequence>
<dbReference type="GO" id="GO:0032451">
    <property type="term" value="F:demethylase activity"/>
    <property type="evidence" value="ECO:0007669"/>
    <property type="project" value="TreeGrafter"/>
</dbReference>
<proteinExistence type="predicted"/>
<evidence type="ECO:0000313" key="3">
    <source>
        <dbReference type="EMBL" id="CAL4789598.1"/>
    </source>
</evidence>
<dbReference type="GO" id="GO:0070988">
    <property type="term" value="P:demethylation"/>
    <property type="evidence" value="ECO:0007669"/>
    <property type="project" value="InterPro"/>
</dbReference>
<dbReference type="GO" id="GO:0016491">
    <property type="term" value="F:oxidoreductase activity"/>
    <property type="evidence" value="ECO:0007669"/>
    <property type="project" value="TreeGrafter"/>
</dbReference>
<feature type="domain" description="Alpha-ketoglutarate-dependent dioxygenase AlkB-like" evidence="1">
    <location>
        <begin position="17"/>
        <end position="221"/>
    </location>
</feature>
<evidence type="ECO:0000313" key="4">
    <source>
        <dbReference type="Proteomes" id="UP001152797"/>
    </source>
</evidence>
<dbReference type="PANTHER" id="PTHR12463">
    <property type="entry name" value="OXYGENASE-RELATED"/>
    <property type="match status" value="1"/>
</dbReference>
<reference evidence="3 4" key="2">
    <citation type="submission" date="2024-05" db="EMBL/GenBank/DDBJ databases">
        <authorList>
            <person name="Chen Y."/>
            <person name="Shah S."/>
            <person name="Dougan E. K."/>
            <person name="Thang M."/>
            <person name="Chan C."/>
        </authorList>
    </citation>
    <scope>NUCLEOTIDE SEQUENCE [LARGE SCALE GENOMIC DNA]</scope>
</reference>
<dbReference type="InterPro" id="IPR032857">
    <property type="entry name" value="ALKBH4"/>
</dbReference>
<dbReference type="SUPFAM" id="SSF51197">
    <property type="entry name" value="Clavaminate synthase-like"/>
    <property type="match status" value="1"/>
</dbReference>
<dbReference type="OrthoDB" id="271595at2759"/>
<evidence type="ECO:0000259" key="1">
    <source>
        <dbReference type="Pfam" id="PF13532"/>
    </source>
</evidence>
<dbReference type="Gene3D" id="2.60.120.590">
    <property type="entry name" value="Alpha-ketoglutarate-dependent dioxygenase AlkB-like"/>
    <property type="match status" value="1"/>
</dbReference>
<evidence type="ECO:0000313" key="2">
    <source>
        <dbReference type="EMBL" id="CAI4002286.1"/>
    </source>
</evidence>
<dbReference type="Pfam" id="PF13532">
    <property type="entry name" value="2OG-FeII_Oxy_2"/>
    <property type="match status" value="1"/>
</dbReference>
<dbReference type="PANTHER" id="PTHR12463:SF1">
    <property type="entry name" value="2-OXOGLUTARATE AND FE-DEPENDENT OXYGENASE FAMILY PROTEIN"/>
    <property type="match status" value="1"/>
</dbReference>
<protein>
    <submittedName>
        <fullName evidence="3">Inorganic phosphate transporter 1-3</fullName>
    </submittedName>
</protein>
<dbReference type="InterPro" id="IPR037151">
    <property type="entry name" value="AlkB-like_sf"/>
</dbReference>
<dbReference type="EMBL" id="CAMXCT010003079">
    <property type="protein sequence ID" value="CAI4002286.1"/>
    <property type="molecule type" value="Genomic_DNA"/>
</dbReference>
<gene>
    <name evidence="2" type="ORF">C1SCF055_LOCUS28251</name>
</gene>
<organism evidence="2">
    <name type="scientific">Cladocopium goreaui</name>
    <dbReference type="NCBI Taxonomy" id="2562237"/>
    <lineage>
        <taxon>Eukaryota</taxon>
        <taxon>Sar</taxon>
        <taxon>Alveolata</taxon>
        <taxon>Dinophyceae</taxon>
        <taxon>Suessiales</taxon>
        <taxon>Symbiodiniaceae</taxon>
        <taxon>Cladocopium</taxon>
    </lineage>
</organism>
<dbReference type="AlphaFoldDB" id="A0A9P1D3L7"/>
<dbReference type="Proteomes" id="UP001152797">
    <property type="component" value="Unassembled WGS sequence"/>
</dbReference>
<accession>A0A9P1D3L7</accession>
<reference evidence="2" key="1">
    <citation type="submission" date="2022-10" db="EMBL/GenBank/DDBJ databases">
        <authorList>
            <person name="Chen Y."/>
            <person name="Dougan E. K."/>
            <person name="Chan C."/>
            <person name="Rhodes N."/>
            <person name="Thang M."/>
        </authorList>
    </citation>
    <scope>NUCLEOTIDE SEQUENCE</scope>
</reference>
<keyword evidence="4" id="KW-1185">Reference proteome</keyword>
<dbReference type="EMBL" id="CAMXCT030003079">
    <property type="protein sequence ID" value="CAL4789598.1"/>
    <property type="molecule type" value="Genomic_DNA"/>
</dbReference>